<dbReference type="SUPFAM" id="SSF51905">
    <property type="entry name" value="FAD/NAD(P)-binding domain"/>
    <property type="match status" value="1"/>
</dbReference>
<sequence>MADSQKFKVIIIGGSIAGLTLAHSLSKANIDWLILEAGSTLSPEVGASISLAPNGARILDQLGIYHAVEILTEPLFRMVSQTGDGKKFHVSTVFEFLEKRLGYPTNFLGRRTLLKIMAEHIKEKEKIIMNTKVVKIEHYETGVTVFTKTGEGFTGNMVVGADGVHSVVRSEMWRYADLVKPGFITTKEKTRMFAKFSCVFGISAPTPGMTDHTAITNNYNDRCSSLVVVGKTGQVYWFVFQKMDKKYIYPDCPRFTKEDAEKFAHSFGGNMIAENIPFSEVFKTRQHYTMTVLEENVFEHWNFGRFTCIGDSVHKMTPNIGQGANNAIETAAELANSINKMVNIDKNIAPTTEQLSAYLEEASASRKVRALAVTKAAGAVTRTQVFDGWKNKYLSKFFLQHAGDVFLDNTSDLLVGAAKIDYLPLPERSVNGWMSFDQNLGIKRKPSKRHRALKASGFLFLAGAAALLICGGKYINGTNTLIKEVISSGKWATGGGGAISVRDVYLGIPALDAFFKSIIVSLSPSVLGLDHTQKLQMISFAAELIPIHTIWTIEAWRAGNYLTLANLPLPFMIAYQSYGFGIVAPLYYFLNYVRTSWQCYTSYDLRVVPRNYASTIIPSTLISVGLPALLMFAPFFNFSTDRRQALAVAFQLFPITSAILHRRFAKVIPHNAHKEKLNPGTDIPILRRTYVFVGVLSAAVHLYVRSYSPSGYEVFFAGLGHPFTAVSSAVEGLGQVSRWNYLLGFGSSLLWAAMSVNDLKKKKHGGTGTNWIRSSLLAVVGTAVIGPGAVMAAFWIWRENILCARQTRMEMKKVAPKA</sequence>
<feature type="transmembrane region" description="Helical" evidence="5">
    <location>
        <begin position="776"/>
        <end position="797"/>
    </location>
</feature>
<evidence type="ECO:0000259" key="6">
    <source>
        <dbReference type="Pfam" id="PF01494"/>
    </source>
</evidence>
<evidence type="ECO:0000256" key="5">
    <source>
        <dbReference type="SAM" id="Phobius"/>
    </source>
</evidence>
<evidence type="ECO:0000313" key="8">
    <source>
        <dbReference type="Proteomes" id="UP000277580"/>
    </source>
</evidence>
<dbReference type="STRING" id="1392247.A0A3N4KQ14"/>
<keyword evidence="3" id="KW-0274">FAD</keyword>
<evidence type="ECO:0000256" key="2">
    <source>
        <dbReference type="ARBA" id="ARBA00022630"/>
    </source>
</evidence>
<feature type="transmembrane region" description="Helical" evidence="5">
    <location>
        <begin position="645"/>
        <end position="664"/>
    </location>
</feature>
<keyword evidence="5" id="KW-0812">Transmembrane</keyword>
<feature type="domain" description="FAD-binding" evidence="6">
    <location>
        <begin position="7"/>
        <end position="341"/>
    </location>
</feature>
<gene>
    <name evidence="7" type="ORF">P167DRAFT_606428</name>
</gene>
<protein>
    <submittedName>
        <fullName evidence="7">FAD/NAD(P)-binding domain-containing protein</fullName>
    </submittedName>
</protein>
<dbReference type="EMBL" id="ML119135">
    <property type="protein sequence ID" value="RPB11529.1"/>
    <property type="molecule type" value="Genomic_DNA"/>
</dbReference>
<dbReference type="InterPro" id="IPR036188">
    <property type="entry name" value="FAD/NAD-bd_sf"/>
</dbReference>
<keyword evidence="2" id="KW-0285">Flavoprotein</keyword>
<keyword evidence="8" id="KW-1185">Reference proteome</keyword>
<organism evidence="7 8">
    <name type="scientific">Morchella conica CCBAS932</name>
    <dbReference type="NCBI Taxonomy" id="1392247"/>
    <lineage>
        <taxon>Eukaryota</taxon>
        <taxon>Fungi</taxon>
        <taxon>Dikarya</taxon>
        <taxon>Ascomycota</taxon>
        <taxon>Pezizomycotina</taxon>
        <taxon>Pezizomycetes</taxon>
        <taxon>Pezizales</taxon>
        <taxon>Morchellaceae</taxon>
        <taxon>Morchella</taxon>
    </lineage>
</organism>
<keyword evidence="5" id="KW-0472">Membrane</keyword>
<dbReference type="GO" id="GO:0071949">
    <property type="term" value="F:FAD binding"/>
    <property type="evidence" value="ECO:0007669"/>
    <property type="project" value="InterPro"/>
</dbReference>
<dbReference type="PANTHER" id="PTHR47356:SF2">
    <property type="entry name" value="FAD-BINDING DOMAIN-CONTAINING PROTEIN-RELATED"/>
    <property type="match status" value="1"/>
</dbReference>
<name>A0A3N4KQ14_9PEZI</name>
<proteinExistence type="inferred from homology"/>
<dbReference type="GO" id="GO:0004497">
    <property type="term" value="F:monooxygenase activity"/>
    <property type="evidence" value="ECO:0007669"/>
    <property type="project" value="InterPro"/>
</dbReference>
<dbReference type="Gene3D" id="3.50.50.60">
    <property type="entry name" value="FAD/NAD(P)-binding domain"/>
    <property type="match status" value="1"/>
</dbReference>
<accession>A0A3N4KQ14</accession>
<evidence type="ECO:0000313" key="7">
    <source>
        <dbReference type="EMBL" id="RPB11529.1"/>
    </source>
</evidence>
<dbReference type="InterPro" id="IPR002938">
    <property type="entry name" value="FAD-bd"/>
</dbReference>
<evidence type="ECO:0000256" key="3">
    <source>
        <dbReference type="ARBA" id="ARBA00022827"/>
    </source>
</evidence>
<dbReference type="Pfam" id="PF01494">
    <property type="entry name" value="FAD_binding_3"/>
    <property type="match status" value="1"/>
</dbReference>
<dbReference type="InterPro" id="IPR050562">
    <property type="entry name" value="FAD_mOase_fung"/>
</dbReference>
<dbReference type="Proteomes" id="UP000277580">
    <property type="component" value="Unassembled WGS sequence"/>
</dbReference>
<dbReference type="OrthoDB" id="2431938at2759"/>
<dbReference type="PRINTS" id="PR00420">
    <property type="entry name" value="RNGMNOXGNASE"/>
</dbReference>
<evidence type="ECO:0000256" key="4">
    <source>
        <dbReference type="ARBA" id="ARBA00023002"/>
    </source>
</evidence>
<dbReference type="PANTHER" id="PTHR47356">
    <property type="entry name" value="FAD-DEPENDENT MONOOXYGENASE ASQG-RELATED"/>
    <property type="match status" value="1"/>
</dbReference>
<feature type="transmembrane region" description="Helical" evidence="5">
    <location>
        <begin position="739"/>
        <end position="756"/>
    </location>
</feature>
<keyword evidence="4" id="KW-0560">Oxidoreductase</keyword>
<reference evidence="7 8" key="1">
    <citation type="journal article" date="2018" name="Nat. Ecol. Evol.">
        <title>Pezizomycetes genomes reveal the molecular basis of ectomycorrhizal truffle lifestyle.</title>
        <authorList>
            <person name="Murat C."/>
            <person name="Payen T."/>
            <person name="Noel B."/>
            <person name="Kuo A."/>
            <person name="Morin E."/>
            <person name="Chen J."/>
            <person name="Kohler A."/>
            <person name="Krizsan K."/>
            <person name="Balestrini R."/>
            <person name="Da Silva C."/>
            <person name="Montanini B."/>
            <person name="Hainaut M."/>
            <person name="Levati E."/>
            <person name="Barry K.W."/>
            <person name="Belfiori B."/>
            <person name="Cichocki N."/>
            <person name="Clum A."/>
            <person name="Dockter R.B."/>
            <person name="Fauchery L."/>
            <person name="Guy J."/>
            <person name="Iotti M."/>
            <person name="Le Tacon F."/>
            <person name="Lindquist E.A."/>
            <person name="Lipzen A."/>
            <person name="Malagnac F."/>
            <person name="Mello A."/>
            <person name="Molinier V."/>
            <person name="Miyauchi S."/>
            <person name="Poulain J."/>
            <person name="Riccioni C."/>
            <person name="Rubini A."/>
            <person name="Sitrit Y."/>
            <person name="Splivallo R."/>
            <person name="Traeger S."/>
            <person name="Wang M."/>
            <person name="Zifcakova L."/>
            <person name="Wipf D."/>
            <person name="Zambonelli A."/>
            <person name="Paolocci F."/>
            <person name="Nowrousian M."/>
            <person name="Ottonello S."/>
            <person name="Baldrian P."/>
            <person name="Spatafora J.W."/>
            <person name="Henrissat B."/>
            <person name="Nagy L.G."/>
            <person name="Aury J.M."/>
            <person name="Wincker P."/>
            <person name="Grigoriev I.V."/>
            <person name="Bonfante P."/>
            <person name="Martin F.M."/>
        </authorList>
    </citation>
    <scope>NUCLEOTIDE SEQUENCE [LARGE SCALE GENOMIC DNA]</scope>
    <source>
        <strain evidence="7 8">CCBAS932</strain>
    </source>
</reference>
<feature type="transmembrane region" description="Helical" evidence="5">
    <location>
        <begin position="569"/>
        <end position="590"/>
    </location>
</feature>
<feature type="transmembrane region" description="Helical" evidence="5">
    <location>
        <begin position="611"/>
        <end position="633"/>
    </location>
</feature>
<evidence type="ECO:0000256" key="1">
    <source>
        <dbReference type="ARBA" id="ARBA00007992"/>
    </source>
</evidence>
<keyword evidence="5" id="KW-1133">Transmembrane helix</keyword>
<dbReference type="AlphaFoldDB" id="A0A3N4KQ14"/>
<dbReference type="InParanoid" id="A0A3N4KQ14"/>
<comment type="similarity">
    <text evidence="1">Belongs to the paxM FAD-dependent monooxygenase family.</text>
</comment>